<sequence>MNSKDAGRQTRAWTAVGAMTPEAVFARFDQRITNSFDAEEMAALSRNFKEICDNDGHVSEPAFTTFVLSKTRLSPALTKAVHILFDSLCYLSQVPLQAKSPPPTHLTLDGLKRALMWILPSRERSVINATVGHRVRRPADHTRLIFQSLATSYDNFHVPPDVRAVQSLVVHNVARISAEQIHAFQDARMHFDEDGDEMYHDVLDVLVSTQPYVPPGFAEPSRDAFRALAKKLHEGAPSLYELVVPQLRLEAFLSLLIATNFVDGVLDADQDLEFVTRCIAASFRQRLNLRSVDDRSAECQSVPNRGSTWATFHFAISKLLPHLFDPLYDLLGKVFFDQLCPHDANSGYLPTAELGAVLTLPRMAQLETFLFNSICMADIRRFQSHPHATGPTASDLMRDINAIPECALLIISGHAAAGETYVFGAFVSQPSIEGLSIQSGDTRFEETALLFQLSPTHDVFRGQVGKPAWSATEKGIVFGNEDHGAALILDERLTDVRFTHNPSGNIEYFVYHPTAHRGQFEINFAIEKIELWAEGS</sequence>
<dbReference type="EMBL" id="MU006706">
    <property type="protein sequence ID" value="KAF2630902.1"/>
    <property type="molecule type" value="Genomic_DNA"/>
</dbReference>
<accession>A0ACB6SA99</accession>
<evidence type="ECO:0000313" key="1">
    <source>
        <dbReference type="EMBL" id="KAF2630902.1"/>
    </source>
</evidence>
<name>A0ACB6SA99_9PLEO</name>
<comment type="caution">
    <text evidence="1">The sequence shown here is derived from an EMBL/GenBank/DDBJ whole genome shotgun (WGS) entry which is preliminary data.</text>
</comment>
<gene>
    <name evidence="1" type="ORF">BU25DRAFT_489020</name>
</gene>
<dbReference type="Proteomes" id="UP000799754">
    <property type="component" value="Unassembled WGS sequence"/>
</dbReference>
<organism evidence="1 2">
    <name type="scientific">Macroventuria anomochaeta</name>
    <dbReference type="NCBI Taxonomy" id="301207"/>
    <lineage>
        <taxon>Eukaryota</taxon>
        <taxon>Fungi</taxon>
        <taxon>Dikarya</taxon>
        <taxon>Ascomycota</taxon>
        <taxon>Pezizomycotina</taxon>
        <taxon>Dothideomycetes</taxon>
        <taxon>Pleosporomycetidae</taxon>
        <taxon>Pleosporales</taxon>
        <taxon>Pleosporineae</taxon>
        <taxon>Didymellaceae</taxon>
        <taxon>Macroventuria</taxon>
    </lineage>
</organism>
<keyword evidence="2" id="KW-1185">Reference proteome</keyword>
<reference evidence="1" key="1">
    <citation type="journal article" date="2020" name="Stud. Mycol.">
        <title>101 Dothideomycetes genomes: a test case for predicting lifestyles and emergence of pathogens.</title>
        <authorList>
            <person name="Haridas S."/>
            <person name="Albert R."/>
            <person name="Binder M."/>
            <person name="Bloem J."/>
            <person name="Labutti K."/>
            <person name="Salamov A."/>
            <person name="Andreopoulos B."/>
            <person name="Baker S."/>
            <person name="Barry K."/>
            <person name="Bills G."/>
            <person name="Bluhm B."/>
            <person name="Cannon C."/>
            <person name="Castanera R."/>
            <person name="Culley D."/>
            <person name="Daum C."/>
            <person name="Ezra D."/>
            <person name="Gonzalez J."/>
            <person name="Henrissat B."/>
            <person name="Kuo A."/>
            <person name="Liang C."/>
            <person name="Lipzen A."/>
            <person name="Lutzoni F."/>
            <person name="Magnuson J."/>
            <person name="Mondo S."/>
            <person name="Nolan M."/>
            <person name="Ohm R."/>
            <person name="Pangilinan J."/>
            <person name="Park H.-J."/>
            <person name="Ramirez L."/>
            <person name="Alfaro M."/>
            <person name="Sun H."/>
            <person name="Tritt A."/>
            <person name="Yoshinaga Y."/>
            <person name="Zwiers L.-H."/>
            <person name="Turgeon B."/>
            <person name="Goodwin S."/>
            <person name="Spatafora J."/>
            <person name="Crous P."/>
            <person name="Grigoriev I."/>
        </authorList>
    </citation>
    <scope>NUCLEOTIDE SEQUENCE</scope>
    <source>
        <strain evidence="1">CBS 525.71</strain>
    </source>
</reference>
<evidence type="ECO:0000313" key="2">
    <source>
        <dbReference type="Proteomes" id="UP000799754"/>
    </source>
</evidence>
<protein>
    <submittedName>
        <fullName evidence="1">Uncharacterized protein</fullName>
    </submittedName>
</protein>
<proteinExistence type="predicted"/>